<dbReference type="CDD" id="cd00383">
    <property type="entry name" value="trans_reg_C"/>
    <property type="match status" value="1"/>
</dbReference>
<dbReference type="FunFam" id="1.10.10.10:FF:000018">
    <property type="entry name" value="DNA-binding response regulator ResD"/>
    <property type="match status" value="1"/>
</dbReference>
<feature type="domain" description="OmpR/PhoB-type" evidence="9">
    <location>
        <begin position="128"/>
        <end position="227"/>
    </location>
</feature>
<dbReference type="InterPro" id="IPR011006">
    <property type="entry name" value="CheY-like_superfamily"/>
</dbReference>
<accession>A0A1I4LS31</accession>
<dbReference type="Gene3D" id="3.40.50.2300">
    <property type="match status" value="1"/>
</dbReference>
<keyword evidence="2" id="KW-0902">Two-component regulatory system</keyword>
<evidence type="ECO:0000256" key="6">
    <source>
        <dbReference type="PROSITE-ProRule" id="PRU00169"/>
    </source>
</evidence>
<dbReference type="Gene3D" id="6.10.250.690">
    <property type="match status" value="1"/>
</dbReference>
<keyword evidence="11" id="KW-1185">Reference proteome</keyword>
<dbReference type="RefSeq" id="WP_090938707.1">
    <property type="nucleotide sequence ID" value="NZ_FOTS01000026.1"/>
</dbReference>
<evidence type="ECO:0000259" key="8">
    <source>
        <dbReference type="PROSITE" id="PS50110"/>
    </source>
</evidence>
<dbReference type="PANTHER" id="PTHR48111:SF2">
    <property type="entry name" value="RESPONSE REGULATOR SAER"/>
    <property type="match status" value="1"/>
</dbReference>
<dbReference type="OrthoDB" id="9790442at2"/>
<keyword evidence="1 6" id="KW-0597">Phosphoprotein</keyword>
<dbReference type="InterPro" id="IPR039420">
    <property type="entry name" value="WalR-like"/>
</dbReference>
<dbReference type="InterPro" id="IPR016032">
    <property type="entry name" value="Sig_transdc_resp-reg_C-effctor"/>
</dbReference>
<evidence type="ECO:0000256" key="1">
    <source>
        <dbReference type="ARBA" id="ARBA00022553"/>
    </source>
</evidence>
<organism evidence="10 11">
    <name type="scientific">Pelosinus propionicus DSM 13327</name>
    <dbReference type="NCBI Taxonomy" id="1123291"/>
    <lineage>
        <taxon>Bacteria</taxon>
        <taxon>Bacillati</taxon>
        <taxon>Bacillota</taxon>
        <taxon>Negativicutes</taxon>
        <taxon>Selenomonadales</taxon>
        <taxon>Sporomusaceae</taxon>
        <taxon>Pelosinus</taxon>
    </lineage>
</organism>
<dbReference type="PROSITE" id="PS50110">
    <property type="entry name" value="RESPONSE_REGULATORY"/>
    <property type="match status" value="1"/>
</dbReference>
<evidence type="ECO:0000256" key="4">
    <source>
        <dbReference type="ARBA" id="ARBA00023125"/>
    </source>
</evidence>
<dbReference type="InterPro" id="IPR001789">
    <property type="entry name" value="Sig_transdc_resp-reg_receiver"/>
</dbReference>
<dbReference type="GO" id="GO:0006355">
    <property type="term" value="P:regulation of DNA-templated transcription"/>
    <property type="evidence" value="ECO:0007669"/>
    <property type="project" value="InterPro"/>
</dbReference>
<evidence type="ECO:0000256" key="3">
    <source>
        <dbReference type="ARBA" id="ARBA00023015"/>
    </source>
</evidence>
<evidence type="ECO:0000256" key="7">
    <source>
        <dbReference type="PROSITE-ProRule" id="PRU01091"/>
    </source>
</evidence>
<keyword evidence="5" id="KW-0804">Transcription</keyword>
<dbReference type="GO" id="GO:0000156">
    <property type="term" value="F:phosphorelay response regulator activity"/>
    <property type="evidence" value="ECO:0007669"/>
    <property type="project" value="TreeGrafter"/>
</dbReference>
<evidence type="ECO:0000259" key="9">
    <source>
        <dbReference type="PROSITE" id="PS51755"/>
    </source>
</evidence>
<keyword evidence="3" id="KW-0805">Transcription regulation</keyword>
<dbReference type="CDD" id="cd17574">
    <property type="entry name" value="REC_OmpR"/>
    <property type="match status" value="1"/>
</dbReference>
<evidence type="ECO:0000256" key="5">
    <source>
        <dbReference type="ARBA" id="ARBA00023163"/>
    </source>
</evidence>
<protein>
    <submittedName>
        <fullName evidence="10">DNA-binding response regulator, OmpR family, contains REC and winged-helix (WHTH) domain</fullName>
    </submittedName>
</protein>
<proteinExistence type="predicted"/>
<name>A0A1I4LS31_9FIRM</name>
<dbReference type="SMART" id="SM00862">
    <property type="entry name" value="Trans_reg_C"/>
    <property type="match status" value="1"/>
</dbReference>
<sequence>MSETVILIVDDELEICELVSMYLEKEGYRTHYVHDGVSAIQAAVHYQPDLVLLDNLLPDLSGVEVCTQLRRLMDIPILFMSCKGEESDKVIALGIGGDDYIVKPFGLRELVARVKAHLRRREKMELTNEVLQFGSLCIDITSRCVWLNRERIKLSGTEFDILLLLAQNPGIVFSPEEIFRKVWSANVNEDVRTVIVHVSNLRKKIESSSTQPVYILTAWGTGYQFNSVWARRGLGRPSAGKREQLAAR</sequence>
<dbReference type="Proteomes" id="UP000199520">
    <property type="component" value="Unassembled WGS sequence"/>
</dbReference>
<feature type="modified residue" description="4-aspartylphosphate" evidence="6">
    <location>
        <position position="54"/>
    </location>
</feature>
<dbReference type="GO" id="GO:0005829">
    <property type="term" value="C:cytosol"/>
    <property type="evidence" value="ECO:0007669"/>
    <property type="project" value="TreeGrafter"/>
</dbReference>
<feature type="domain" description="Response regulatory" evidence="8">
    <location>
        <begin position="5"/>
        <end position="118"/>
    </location>
</feature>
<dbReference type="GO" id="GO:0032993">
    <property type="term" value="C:protein-DNA complex"/>
    <property type="evidence" value="ECO:0007669"/>
    <property type="project" value="TreeGrafter"/>
</dbReference>
<dbReference type="Pfam" id="PF00072">
    <property type="entry name" value="Response_reg"/>
    <property type="match status" value="1"/>
</dbReference>
<dbReference type="STRING" id="1123291.SAMN04490355_102665"/>
<gene>
    <name evidence="10" type="ORF">SAMN04490355_102665</name>
</gene>
<dbReference type="AlphaFoldDB" id="A0A1I4LS31"/>
<dbReference type="SUPFAM" id="SSF46894">
    <property type="entry name" value="C-terminal effector domain of the bipartite response regulators"/>
    <property type="match status" value="1"/>
</dbReference>
<dbReference type="PROSITE" id="PS51755">
    <property type="entry name" value="OMPR_PHOB"/>
    <property type="match status" value="1"/>
</dbReference>
<dbReference type="InterPro" id="IPR001867">
    <property type="entry name" value="OmpR/PhoB-type_DNA-bd"/>
</dbReference>
<dbReference type="SMART" id="SM00448">
    <property type="entry name" value="REC"/>
    <property type="match status" value="1"/>
</dbReference>
<dbReference type="Pfam" id="PF00486">
    <property type="entry name" value="Trans_reg_C"/>
    <property type="match status" value="1"/>
</dbReference>
<evidence type="ECO:0000313" key="10">
    <source>
        <dbReference type="EMBL" id="SFL93711.1"/>
    </source>
</evidence>
<dbReference type="Gene3D" id="1.10.10.10">
    <property type="entry name" value="Winged helix-like DNA-binding domain superfamily/Winged helix DNA-binding domain"/>
    <property type="match status" value="1"/>
</dbReference>
<dbReference type="PANTHER" id="PTHR48111">
    <property type="entry name" value="REGULATOR OF RPOS"/>
    <property type="match status" value="1"/>
</dbReference>
<feature type="DNA-binding region" description="OmpR/PhoB-type" evidence="7">
    <location>
        <begin position="128"/>
        <end position="227"/>
    </location>
</feature>
<evidence type="ECO:0000313" key="11">
    <source>
        <dbReference type="Proteomes" id="UP000199520"/>
    </source>
</evidence>
<dbReference type="SUPFAM" id="SSF52172">
    <property type="entry name" value="CheY-like"/>
    <property type="match status" value="1"/>
</dbReference>
<dbReference type="InterPro" id="IPR036388">
    <property type="entry name" value="WH-like_DNA-bd_sf"/>
</dbReference>
<evidence type="ECO:0000256" key="2">
    <source>
        <dbReference type="ARBA" id="ARBA00023012"/>
    </source>
</evidence>
<dbReference type="GO" id="GO:0000976">
    <property type="term" value="F:transcription cis-regulatory region binding"/>
    <property type="evidence" value="ECO:0007669"/>
    <property type="project" value="TreeGrafter"/>
</dbReference>
<reference evidence="11" key="1">
    <citation type="submission" date="2016-10" db="EMBL/GenBank/DDBJ databases">
        <authorList>
            <person name="Varghese N."/>
            <person name="Submissions S."/>
        </authorList>
    </citation>
    <scope>NUCLEOTIDE SEQUENCE [LARGE SCALE GENOMIC DNA]</scope>
    <source>
        <strain evidence="11">DSM 13327</strain>
    </source>
</reference>
<dbReference type="EMBL" id="FOTS01000026">
    <property type="protein sequence ID" value="SFL93711.1"/>
    <property type="molecule type" value="Genomic_DNA"/>
</dbReference>
<keyword evidence="4 7" id="KW-0238">DNA-binding</keyword>